<dbReference type="Proteomes" id="UP000219453">
    <property type="component" value="Unassembled WGS sequence"/>
</dbReference>
<dbReference type="AlphaFoldDB" id="A0A285NDV5"/>
<dbReference type="EMBL" id="OBEJ01000001">
    <property type="protein sequence ID" value="SNZ06106.1"/>
    <property type="molecule type" value="Genomic_DNA"/>
</dbReference>
<keyword evidence="2" id="KW-1185">Reference proteome</keyword>
<dbReference type="RefSeq" id="WP_097008007.1">
    <property type="nucleotide sequence ID" value="NZ_OBEJ01000001.1"/>
</dbReference>
<organism evidence="1 2">
    <name type="scientific">Natronoarchaeum philippinense</name>
    <dbReference type="NCBI Taxonomy" id="558529"/>
    <lineage>
        <taxon>Archaea</taxon>
        <taxon>Methanobacteriati</taxon>
        <taxon>Methanobacteriota</taxon>
        <taxon>Stenosarchaea group</taxon>
        <taxon>Halobacteria</taxon>
        <taxon>Halobacteriales</taxon>
        <taxon>Natronoarchaeaceae</taxon>
    </lineage>
</organism>
<gene>
    <name evidence="1" type="ORF">SAMN06269185_1051</name>
</gene>
<reference evidence="1 2" key="1">
    <citation type="submission" date="2017-09" db="EMBL/GenBank/DDBJ databases">
        <authorList>
            <person name="Ehlers B."/>
            <person name="Leendertz F.H."/>
        </authorList>
    </citation>
    <scope>NUCLEOTIDE SEQUENCE [LARGE SCALE GENOMIC DNA]</scope>
    <source>
        <strain evidence="1 2">DSM 27208</strain>
    </source>
</reference>
<evidence type="ECO:0000313" key="1">
    <source>
        <dbReference type="EMBL" id="SNZ06106.1"/>
    </source>
</evidence>
<name>A0A285NDV5_NATPI</name>
<proteinExistence type="predicted"/>
<sequence length="67" mass="7672">MKDNNDDVIEQREFEAEYEGLTTPCPFCDPDDEDGPGYQPRVNLSLGFCHECGAEFDVIVRWKDDAE</sequence>
<protein>
    <submittedName>
        <fullName evidence="1">Uncharacterized protein</fullName>
    </submittedName>
</protein>
<accession>A0A285NDV5</accession>
<evidence type="ECO:0000313" key="2">
    <source>
        <dbReference type="Proteomes" id="UP000219453"/>
    </source>
</evidence>